<protein>
    <recommendedName>
        <fullName evidence="1">DNA primase DNAG catalytic core N-terminal domain-containing protein</fullName>
    </recommendedName>
</protein>
<dbReference type="AlphaFoldDB" id="A0A818YZV5"/>
<evidence type="ECO:0000313" key="2">
    <source>
        <dbReference type="EMBL" id="CAF3761679.1"/>
    </source>
</evidence>
<comment type="caution">
    <text evidence="2">The sequence shown here is derived from an EMBL/GenBank/DDBJ whole genome shotgun (WGS) entry which is preliminary data.</text>
</comment>
<gene>
    <name evidence="2" type="ORF">UXM345_LOCUS2599</name>
</gene>
<proteinExistence type="predicted"/>
<reference evidence="2" key="1">
    <citation type="submission" date="2021-02" db="EMBL/GenBank/DDBJ databases">
        <authorList>
            <person name="Nowell W R."/>
        </authorList>
    </citation>
    <scope>NUCLEOTIDE SEQUENCE</scope>
</reference>
<dbReference type="PANTHER" id="PTHR30313:SF2">
    <property type="entry name" value="DNA PRIMASE"/>
    <property type="match status" value="1"/>
</dbReference>
<dbReference type="InterPro" id="IPR013264">
    <property type="entry name" value="DNAG_N"/>
</dbReference>
<sequence>MTRYINQILGYEFKNHKGGGDTYTPIIDKPELITIPPVTKPLKTMEEREEEQSFFNCCHQIFIDCLNDQGNDQIAFSLKYLKEERGYNDEQIRNFKLGFFPDKNKFILLLTKAGYSQNKAEDLTTKYFTAILKINNYQKKKESKNRITFTWFDPDGNIIGFSVRKPTTNNELKPKYLNNNGLSKTEYLFNFTKDIADKELVIVERQLDALVGTYFAWQQEENSNYHFVAMGGSSISESQVNHFKKYSYSKVILLPDNDKNADDTETKPYTYPQFLMDIENSNDGLKTGFWELDQHVSIQPSSLTFIADAASKKVQELVDNRRLQIMTPKSSTESLSAAIIERYISCTKSKDTKPIAAVFIDYIQKLSTEEERTNRQQEVQRICQTLLTTTLDKRMAIPIILAGDIEQDANLVLGIWNEQAGELDDLLAQKAKSDINTEELDRRINKLKNPLPNTPINLQIKVLKNRNGQNNMLFKLDGYLDRYLIKNKDDKENYAKQAIETRTKTTN</sequence>
<dbReference type="EMBL" id="CAJOBF010000159">
    <property type="protein sequence ID" value="CAF3761679.1"/>
    <property type="molecule type" value="Genomic_DNA"/>
</dbReference>
<dbReference type="GO" id="GO:0005737">
    <property type="term" value="C:cytoplasm"/>
    <property type="evidence" value="ECO:0007669"/>
    <property type="project" value="TreeGrafter"/>
</dbReference>
<dbReference type="CDD" id="cd01029">
    <property type="entry name" value="TOPRIM_primases"/>
    <property type="match status" value="1"/>
</dbReference>
<dbReference type="InterPro" id="IPR050219">
    <property type="entry name" value="DnaG_primase"/>
</dbReference>
<organism evidence="2 3">
    <name type="scientific">Rotaria magnacalcarata</name>
    <dbReference type="NCBI Taxonomy" id="392030"/>
    <lineage>
        <taxon>Eukaryota</taxon>
        <taxon>Metazoa</taxon>
        <taxon>Spiralia</taxon>
        <taxon>Gnathifera</taxon>
        <taxon>Rotifera</taxon>
        <taxon>Eurotatoria</taxon>
        <taxon>Bdelloidea</taxon>
        <taxon>Philodinida</taxon>
        <taxon>Philodinidae</taxon>
        <taxon>Rotaria</taxon>
    </lineage>
</organism>
<dbReference type="SUPFAM" id="SSF56731">
    <property type="entry name" value="DNA primase core"/>
    <property type="match status" value="1"/>
</dbReference>
<dbReference type="GO" id="GO:0006269">
    <property type="term" value="P:DNA replication, synthesis of primer"/>
    <property type="evidence" value="ECO:0007669"/>
    <property type="project" value="TreeGrafter"/>
</dbReference>
<dbReference type="InterPro" id="IPR027417">
    <property type="entry name" value="P-loop_NTPase"/>
</dbReference>
<dbReference type="Proteomes" id="UP000663842">
    <property type="component" value="Unassembled WGS sequence"/>
</dbReference>
<evidence type="ECO:0000313" key="3">
    <source>
        <dbReference type="Proteomes" id="UP000663842"/>
    </source>
</evidence>
<dbReference type="InterPro" id="IPR037068">
    <property type="entry name" value="DNA_primase_core_N_sf"/>
</dbReference>
<dbReference type="PANTHER" id="PTHR30313">
    <property type="entry name" value="DNA PRIMASE"/>
    <property type="match status" value="1"/>
</dbReference>
<evidence type="ECO:0000259" key="1">
    <source>
        <dbReference type="Pfam" id="PF08275"/>
    </source>
</evidence>
<dbReference type="Gene3D" id="3.90.980.10">
    <property type="entry name" value="DNA primase, catalytic core, N-terminal domain"/>
    <property type="match status" value="1"/>
</dbReference>
<feature type="domain" description="DNA primase DNAG catalytic core N-terminal" evidence="1">
    <location>
        <begin position="77"/>
        <end position="192"/>
    </location>
</feature>
<dbReference type="Gene3D" id="3.40.1360.10">
    <property type="match status" value="1"/>
</dbReference>
<name>A0A818YZV5_9BILA</name>
<dbReference type="Pfam" id="PF08275">
    <property type="entry name" value="DNAG_N"/>
    <property type="match status" value="1"/>
</dbReference>
<accession>A0A818YZV5</accession>
<dbReference type="InterPro" id="IPR034154">
    <property type="entry name" value="TOPRIM_DnaG/twinkle"/>
</dbReference>
<dbReference type="Gene3D" id="3.40.50.300">
    <property type="entry name" value="P-loop containing nucleotide triphosphate hydrolases"/>
    <property type="match status" value="1"/>
</dbReference>